<dbReference type="GeneID" id="87594293"/>
<reference evidence="2 3" key="1">
    <citation type="submission" date="2016-06" db="EMBL/GenBank/DDBJ databases">
        <title>First insights into the genetic diversity and population structure of in the Bacillus cereus group bacteria from diverse marine environments.</title>
        <authorList>
            <person name="Liu Y."/>
            <person name="Lai Q."/>
            <person name="Shao Z."/>
        </authorList>
    </citation>
    <scope>NUCLEOTIDE SEQUENCE [LARGE SCALE GENOMIC DNA]</scope>
    <source>
        <strain evidence="2 3">NH24A2</strain>
    </source>
</reference>
<feature type="domain" description="Endospore appendages core" evidence="1">
    <location>
        <begin position="36"/>
        <end position="133"/>
    </location>
</feature>
<comment type="caution">
    <text evidence="2">The sequence shown here is derived from an EMBL/GenBank/DDBJ whole genome shotgun (WGS) entry which is preliminary data.</text>
</comment>
<proteinExistence type="predicted"/>
<dbReference type="Proteomes" id="UP000182788">
    <property type="component" value="Unassembled WGS sequence"/>
</dbReference>
<evidence type="ECO:0000313" key="2">
    <source>
        <dbReference type="EMBL" id="OJD74830.1"/>
    </source>
</evidence>
<accession>A0A1J9U7U0</accession>
<dbReference type="EMBL" id="MAOI01000110">
    <property type="protein sequence ID" value="OJD74830.1"/>
    <property type="molecule type" value="Genomic_DNA"/>
</dbReference>
<name>A0A1J9U7U0_9BACI</name>
<protein>
    <recommendedName>
        <fullName evidence="1">Endospore appendages core domain-containing protein</fullName>
    </recommendedName>
</protein>
<organism evidence="2 3">
    <name type="scientific">Bacillus paramycoides</name>
    <dbReference type="NCBI Taxonomy" id="2026194"/>
    <lineage>
        <taxon>Bacteria</taxon>
        <taxon>Bacillati</taxon>
        <taxon>Bacillota</taxon>
        <taxon>Bacilli</taxon>
        <taxon>Bacillales</taxon>
        <taxon>Bacillaceae</taxon>
        <taxon>Bacillus</taxon>
        <taxon>Bacillus cereus group</taxon>
    </lineage>
</organism>
<dbReference type="RefSeq" id="WP_071720187.1">
    <property type="nucleotide sequence ID" value="NZ_MAOI01000110.1"/>
</dbReference>
<dbReference type="Pfam" id="PF13157">
    <property type="entry name" value="Enas"/>
    <property type="match status" value="1"/>
</dbReference>
<gene>
    <name evidence="2" type="ORF">BAU28_18035</name>
</gene>
<sequence>MTIKNCKPKAPCLAFPCDIPTPCPPPPPPSPSPVCEVICNEICGNILLNDHVATLEIWKGKISEKTTITISLFNSSTNNGSIRVMVTENTRGPTEFTVPPGNTVSATVNDAKSVIIFREGTSILKGTFCLKVCFAFSCGNKNF</sequence>
<dbReference type="InterPro" id="IPR025055">
    <property type="entry name" value="Ena_core"/>
</dbReference>
<evidence type="ECO:0000259" key="1">
    <source>
        <dbReference type="Pfam" id="PF13157"/>
    </source>
</evidence>
<evidence type="ECO:0000313" key="3">
    <source>
        <dbReference type="Proteomes" id="UP000182788"/>
    </source>
</evidence>
<dbReference type="AlphaFoldDB" id="A0A1J9U7U0"/>